<dbReference type="SUPFAM" id="SSF53474">
    <property type="entry name" value="alpha/beta-Hydrolases"/>
    <property type="match status" value="1"/>
</dbReference>
<feature type="domain" description="AB hydrolase-1" evidence="1">
    <location>
        <begin position="29"/>
        <end position="249"/>
    </location>
</feature>
<sequence>MTKTNSEFLMPYQRQGQGDTLILLADPRLWAPHQTALAKSYDVIVPCLRHFGETQPAPGSFGLNTHARDLLTLLDHLALERVHLVAWSYGADVALNAATLAPQRFASLCLCDPGFPGYLEDEAMAEFGADAQAMFEPVFPLAAEARWPEAVRQLIDGSGGAPGYFDRQPEAVRQQQLDNAGSLGLQLHQNETPNLTAETLADLDIPTTIARGENTRPLFRVVCNAALGYLPRSREVILADANHMLPVEAPERFVALVEEHLEALPD</sequence>
<dbReference type="Proteomes" id="UP001269819">
    <property type="component" value="Unassembled WGS sequence"/>
</dbReference>
<dbReference type="Pfam" id="PF00561">
    <property type="entry name" value="Abhydrolase_1"/>
    <property type="match status" value="1"/>
</dbReference>
<gene>
    <name evidence="2" type="ORF">RYS15_15370</name>
</gene>
<protein>
    <submittedName>
        <fullName evidence="2">Alpha/beta hydrolase</fullName>
    </submittedName>
</protein>
<organism evidence="2 3">
    <name type="scientific">Marinobacter xestospongiae</name>
    <dbReference type="NCBI Taxonomy" id="994319"/>
    <lineage>
        <taxon>Bacteria</taxon>
        <taxon>Pseudomonadati</taxon>
        <taxon>Pseudomonadota</taxon>
        <taxon>Gammaproteobacteria</taxon>
        <taxon>Pseudomonadales</taxon>
        <taxon>Marinobacteraceae</taxon>
        <taxon>Marinobacter</taxon>
    </lineage>
</organism>
<evidence type="ECO:0000313" key="2">
    <source>
        <dbReference type="EMBL" id="MDV2080064.1"/>
    </source>
</evidence>
<evidence type="ECO:0000259" key="1">
    <source>
        <dbReference type="Pfam" id="PF00561"/>
    </source>
</evidence>
<dbReference type="PANTHER" id="PTHR43329">
    <property type="entry name" value="EPOXIDE HYDROLASE"/>
    <property type="match status" value="1"/>
</dbReference>
<reference evidence="2 3" key="1">
    <citation type="submission" date="2023-10" db="EMBL/GenBank/DDBJ databases">
        <title>Characteristics and mechanism of a salt-tolerant marine origin heterotrophic nitrifying- aerobic denitrifying bacteria Marinobacter xestospongiae HN1.</title>
        <authorList>
            <person name="Qi R."/>
        </authorList>
    </citation>
    <scope>NUCLEOTIDE SEQUENCE [LARGE SCALE GENOMIC DNA]</scope>
    <source>
        <strain evidence="2 3">HN1</strain>
    </source>
</reference>
<keyword evidence="2" id="KW-0378">Hydrolase</keyword>
<accession>A0ABU3W0M8</accession>
<comment type="caution">
    <text evidence="2">The sequence shown here is derived from an EMBL/GenBank/DDBJ whole genome shotgun (WGS) entry which is preliminary data.</text>
</comment>
<dbReference type="GO" id="GO:0016787">
    <property type="term" value="F:hydrolase activity"/>
    <property type="evidence" value="ECO:0007669"/>
    <property type="project" value="UniProtKB-KW"/>
</dbReference>
<dbReference type="Gene3D" id="3.40.50.1820">
    <property type="entry name" value="alpha/beta hydrolase"/>
    <property type="match status" value="1"/>
</dbReference>
<dbReference type="InterPro" id="IPR000073">
    <property type="entry name" value="AB_hydrolase_1"/>
</dbReference>
<dbReference type="RefSeq" id="WP_316974523.1">
    <property type="nucleotide sequence ID" value="NZ_JAWIIJ010000011.1"/>
</dbReference>
<dbReference type="EMBL" id="JAWIIJ010000011">
    <property type="protein sequence ID" value="MDV2080064.1"/>
    <property type="molecule type" value="Genomic_DNA"/>
</dbReference>
<evidence type="ECO:0000313" key="3">
    <source>
        <dbReference type="Proteomes" id="UP001269819"/>
    </source>
</evidence>
<dbReference type="InterPro" id="IPR029058">
    <property type="entry name" value="AB_hydrolase_fold"/>
</dbReference>
<proteinExistence type="predicted"/>
<keyword evidence="3" id="KW-1185">Reference proteome</keyword>
<name>A0ABU3W0M8_9GAMM</name>